<evidence type="ECO:0000256" key="3">
    <source>
        <dbReference type="ARBA" id="ARBA00022741"/>
    </source>
</evidence>
<gene>
    <name evidence="8" type="ORF">AKO1_000022</name>
</gene>
<evidence type="ECO:0000313" key="9">
    <source>
        <dbReference type="Proteomes" id="UP001431209"/>
    </source>
</evidence>
<dbReference type="GO" id="GO:0005524">
    <property type="term" value="F:ATP binding"/>
    <property type="evidence" value="ECO:0007669"/>
    <property type="project" value="UniProtKB-KW"/>
</dbReference>
<keyword evidence="1" id="KW-0723">Serine/threonine-protein kinase</keyword>
<feature type="compositionally biased region" description="Low complexity" evidence="6">
    <location>
        <begin position="1"/>
        <end position="13"/>
    </location>
</feature>
<dbReference type="SUPFAM" id="SSF56112">
    <property type="entry name" value="Protein kinase-like (PK-like)"/>
    <property type="match status" value="1"/>
</dbReference>
<keyword evidence="4 8" id="KW-0418">Kinase</keyword>
<comment type="caution">
    <text evidence="8">The sequence shown here is derived from an EMBL/GenBank/DDBJ whole genome shotgun (WGS) entry which is preliminary data.</text>
</comment>
<dbReference type="Proteomes" id="UP001431209">
    <property type="component" value="Unassembled WGS sequence"/>
</dbReference>
<dbReference type="InterPro" id="IPR050117">
    <property type="entry name" value="MAPK"/>
</dbReference>
<organism evidence="8 9">
    <name type="scientific">Acrasis kona</name>
    <dbReference type="NCBI Taxonomy" id="1008807"/>
    <lineage>
        <taxon>Eukaryota</taxon>
        <taxon>Discoba</taxon>
        <taxon>Heterolobosea</taxon>
        <taxon>Tetramitia</taxon>
        <taxon>Eutetramitia</taxon>
        <taxon>Acrasidae</taxon>
        <taxon>Acrasis</taxon>
    </lineage>
</organism>
<evidence type="ECO:0000256" key="4">
    <source>
        <dbReference type="ARBA" id="ARBA00022777"/>
    </source>
</evidence>
<dbReference type="Gene3D" id="1.10.510.10">
    <property type="entry name" value="Transferase(Phosphotransferase) domain 1"/>
    <property type="match status" value="1"/>
</dbReference>
<evidence type="ECO:0000256" key="5">
    <source>
        <dbReference type="ARBA" id="ARBA00022840"/>
    </source>
</evidence>
<feature type="compositionally biased region" description="Polar residues" evidence="6">
    <location>
        <begin position="354"/>
        <end position="372"/>
    </location>
</feature>
<reference evidence="8 9" key="1">
    <citation type="submission" date="2024-03" db="EMBL/GenBank/DDBJ databases">
        <title>The Acrasis kona genome and developmental transcriptomes reveal deep origins of eukaryotic multicellular pathways.</title>
        <authorList>
            <person name="Sheikh S."/>
            <person name="Fu C.-J."/>
            <person name="Brown M.W."/>
            <person name="Baldauf S.L."/>
        </authorList>
    </citation>
    <scope>NUCLEOTIDE SEQUENCE [LARGE SCALE GENOMIC DNA]</scope>
    <source>
        <strain evidence="8 9">ATCC MYA-3509</strain>
    </source>
</reference>
<dbReference type="FunFam" id="1.10.510.10:FF:000624">
    <property type="entry name" value="Mitogen-activated protein kinase"/>
    <property type="match status" value="1"/>
</dbReference>
<evidence type="ECO:0000313" key="8">
    <source>
        <dbReference type="EMBL" id="KAL0491573.1"/>
    </source>
</evidence>
<keyword evidence="5" id="KW-0067">ATP-binding</keyword>
<protein>
    <submittedName>
        <fullName evidence="8">Mitogen-activated protein kinase</fullName>
    </submittedName>
</protein>
<feature type="region of interest" description="Disordered" evidence="6">
    <location>
        <begin position="351"/>
        <end position="377"/>
    </location>
</feature>
<feature type="region of interest" description="Disordered" evidence="6">
    <location>
        <begin position="1"/>
        <end position="20"/>
    </location>
</feature>
<evidence type="ECO:0000256" key="2">
    <source>
        <dbReference type="ARBA" id="ARBA00022679"/>
    </source>
</evidence>
<dbReference type="SMART" id="SM00220">
    <property type="entry name" value="S_TKc"/>
    <property type="match status" value="1"/>
</dbReference>
<proteinExistence type="predicted"/>
<sequence>METPTSPPNTSRSPEGEVHVPQNRSCISQLRILREIKILNHIKSHPNIITLLDIILPETYEKFVDVYIVNQFMEADLRDILETNQLVLADSHVQYFTYQLLLGIKHLHDADILHRDMKPENILVNSDCQIRICDFGLARGCDFDTINPNDEECPATTRLSTNYVQTRWYRAPELLLNSDRVGKAIDIWSIGCIMAEFLNHGQILFAGTSTQDQLCQIIQTMGTPRDDEMHGSKPGKDFVKRLEHVEPNPEWYLECFPGQNSINPRALDLLNKMLQFDYTKRITADQALQHDYFDSLRNLKTNHDVIGKFNHSFERSLMVTDKENLLLYGNKVKKMCFDTICKFNHHQYVDDTDSQSSQEDPTFKQSSAQGSSIKRKKSVLSRVKNLFKNKKV</sequence>
<keyword evidence="3" id="KW-0547">Nucleotide-binding</keyword>
<keyword evidence="2" id="KW-0808">Transferase</keyword>
<dbReference type="InterPro" id="IPR008271">
    <property type="entry name" value="Ser/Thr_kinase_AS"/>
</dbReference>
<evidence type="ECO:0000256" key="1">
    <source>
        <dbReference type="ARBA" id="ARBA00022527"/>
    </source>
</evidence>
<dbReference type="InterPro" id="IPR000719">
    <property type="entry name" value="Prot_kinase_dom"/>
</dbReference>
<dbReference type="Pfam" id="PF00069">
    <property type="entry name" value="Pkinase"/>
    <property type="match status" value="1"/>
</dbReference>
<dbReference type="PROSITE" id="PS50011">
    <property type="entry name" value="PROTEIN_KINASE_DOM"/>
    <property type="match status" value="1"/>
</dbReference>
<dbReference type="EMBL" id="JAOPGA020001818">
    <property type="protein sequence ID" value="KAL0491573.1"/>
    <property type="molecule type" value="Genomic_DNA"/>
</dbReference>
<dbReference type="PROSITE" id="PS00108">
    <property type="entry name" value="PROTEIN_KINASE_ST"/>
    <property type="match status" value="1"/>
</dbReference>
<dbReference type="PANTHER" id="PTHR24055">
    <property type="entry name" value="MITOGEN-ACTIVATED PROTEIN KINASE"/>
    <property type="match status" value="1"/>
</dbReference>
<feature type="domain" description="Protein kinase" evidence="7">
    <location>
        <begin position="1"/>
        <end position="293"/>
    </location>
</feature>
<evidence type="ECO:0000256" key="6">
    <source>
        <dbReference type="SAM" id="MobiDB-lite"/>
    </source>
</evidence>
<name>A0AAW2ZRI9_9EUKA</name>
<keyword evidence="9" id="KW-1185">Reference proteome</keyword>
<dbReference type="GO" id="GO:0004674">
    <property type="term" value="F:protein serine/threonine kinase activity"/>
    <property type="evidence" value="ECO:0007669"/>
    <property type="project" value="UniProtKB-KW"/>
</dbReference>
<dbReference type="Gene3D" id="3.30.200.20">
    <property type="entry name" value="Phosphorylase Kinase, domain 1"/>
    <property type="match status" value="1"/>
</dbReference>
<dbReference type="AlphaFoldDB" id="A0AAW2ZRI9"/>
<evidence type="ECO:0000259" key="7">
    <source>
        <dbReference type="PROSITE" id="PS50011"/>
    </source>
</evidence>
<dbReference type="InterPro" id="IPR011009">
    <property type="entry name" value="Kinase-like_dom_sf"/>
</dbReference>
<accession>A0AAW2ZRI9</accession>